<keyword evidence="4" id="KW-1185">Reference proteome</keyword>
<keyword evidence="2" id="KW-1133">Transmembrane helix</keyword>
<keyword evidence="2" id="KW-0812">Transmembrane</keyword>
<dbReference type="Proteomes" id="UP001596447">
    <property type="component" value="Unassembled WGS sequence"/>
</dbReference>
<protein>
    <recommendedName>
        <fullName evidence="5">Glycerophosphoryl diester phosphodiesterase membrane domain-containing protein</fullName>
    </recommendedName>
</protein>
<feature type="transmembrane region" description="Helical" evidence="2">
    <location>
        <begin position="256"/>
        <end position="279"/>
    </location>
</feature>
<feature type="transmembrane region" description="Helical" evidence="2">
    <location>
        <begin position="123"/>
        <end position="149"/>
    </location>
</feature>
<accession>A0ABD5Z7F9</accession>
<sequence>MSHSDGSVATPTDESTQGDAPRPGVREGIRTVRTAFVATLADPWLSVVAVLLLVWLGVAWSVVTAVWALLRPVLGVGSSLVTLFLAVLAVVCVHATFSCYAAGRAHDYESPFWPAVRRVLVHLPALAVYAAATTLLLAGSGVTLGVAVAGLGLPPFLAAVGPFVVLYAWLVGTYYWTPLAVRADEHSLLTLARENWRLVRHSWRAVVTCQAATLAFVLAGSLLFAAGVGSLLAGVLAVVRDAVGPLLAAVGLRGPLAALLGVALGAFGLPILGAAFPLSRSAKLRLFHRTR</sequence>
<feature type="transmembrane region" description="Helical" evidence="2">
    <location>
        <begin position="44"/>
        <end position="70"/>
    </location>
</feature>
<dbReference type="AlphaFoldDB" id="A0ABD5Z7F9"/>
<evidence type="ECO:0008006" key="5">
    <source>
        <dbReference type="Google" id="ProtNLM"/>
    </source>
</evidence>
<feature type="transmembrane region" description="Helical" evidence="2">
    <location>
        <begin position="82"/>
        <end position="103"/>
    </location>
</feature>
<feature type="region of interest" description="Disordered" evidence="1">
    <location>
        <begin position="1"/>
        <end position="25"/>
    </location>
</feature>
<organism evidence="3 4">
    <name type="scientific">Halospeciosus flavus</name>
    <dbReference type="NCBI Taxonomy" id="3032283"/>
    <lineage>
        <taxon>Archaea</taxon>
        <taxon>Methanobacteriati</taxon>
        <taxon>Methanobacteriota</taxon>
        <taxon>Stenosarchaea group</taxon>
        <taxon>Halobacteria</taxon>
        <taxon>Halobacteriales</taxon>
        <taxon>Halobacteriaceae</taxon>
        <taxon>Halospeciosus</taxon>
    </lineage>
</organism>
<evidence type="ECO:0000256" key="2">
    <source>
        <dbReference type="SAM" id="Phobius"/>
    </source>
</evidence>
<dbReference type="EMBL" id="JBHTAR010000011">
    <property type="protein sequence ID" value="MFC7200950.1"/>
    <property type="molecule type" value="Genomic_DNA"/>
</dbReference>
<evidence type="ECO:0000313" key="4">
    <source>
        <dbReference type="Proteomes" id="UP001596447"/>
    </source>
</evidence>
<reference evidence="3 4" key="1">
    <citation type="journal article" date="2019" name="Int. J. Syst. Evol. Microbiol.">
        <title>The Global Catalogue of Microorganisms (GCM) 10K type strain sequencing project: providing services to taxonomists for standard genome sequencing and annotation.</title>
        <authorList>
            <consortium name="The Broad Institute Genomics Platform"/>
            <consortium name="The Broad Institute Genome Sequencing Center for Infectious Disease"/>
            <person name="Wu L."/>
            <person name="Ma J."/>
        </authorList>
    </citation>
    <scope>NUCLEOTIDE SEQUENCE [LARGE SCALE GENOMIC DNA]</scope>
    <source>
        <strain evidence="3 4">XZGYJ-43</strain>
    </source>
</reference>
<name>A0ABD5Z7F9_9EURY</name>
<gene>
    <name evidence="3" type="ORF">ACFQJ9_16325</name>
</gene>
<feature type="compositionally biased region" description="Polar residues" evidence="1">
    <location>
        <begin position="1"/>
        <end position="18"/>
    </location>
</feature>
<feature type="transmembrane region" description="Helical" evidence="2">
    <location>
        <begin position="156"/>
        <end position="176"/>
    </location>
</feature>
<evidence type="ECO:0000313" key="3">
    <source>
        <dbReference type="EMBL" id="MFC7200950.1"/>
    </source>
</evidence>
<dbReference type="RefSeq" id="WP_279527711.1">
    <property type="nucleotide sequence ID" value="NZ_CP122312.1"/>
</dbReference>
<proteinExistence type="predicted"/>
<comment type="caution">
    <text evidence="3">The sequence shown here is derived from an EMBL/GenBank/DDBJ whole genome shotgun (WGS) entry which is preliminary data.</text>
</comment>
<evidence type="ECO:0000256" key="1">
    <source>
        <dbReference type="SAM" id="MobiDB-lite"/>
    </source>
</evidence>
<keyword evidence="2" id="KW-0472">Membrane</keyword>